<proteinExistence type="predicted"/>
<dbReference type="Gene3D" id="2.40.50.90">
    <property type="match status" value="1"/>
</dbReference>
<organism evidence="2 3">
    <name type="scientific">Candidatus Gottesmanbacteria bacterium RIFCSPLOWO2_01_FULL_49_10</name>
    <dbReference type="NCBI Taxonomy" id="1798396"/>
    <lineage>
        <taxon>Bacteria</taxon>
        <taxon>Candidatus Gottesmaniibacteriota</taxon>
    </lineage>
</organism>
<dbReference type="SUPFAM" id="SSF50199">
    <property type="entry name" value="Staphylococcal nuclease"/>
    <property type="match status" value="1"/>
</dbReference>
<dbReference type="AlphaFoldDB" id="A0A1F6B1I9"/>
<dbReference type="PROSITE" id="PS50830">
    <property type="entry name" value="TNASE_3"/>
    <property type="match status" value="1"/>
</dbReference>
<comment type="caution">
    <text evidence="2">The sequence shown here is derived from an EMBL/GenBank/DDBJ whole genome shotgun (WGS) entry which is preliminary data.</text>
</comment>
<dbReference type="Pfam" id="PF00565">
    <property type="entry name" value="SNase"/>
    <property type="match status" value="1"/>
</dbReference>
<dbReference type="InterPro" id="IPR035437">
    <property type="entry name" value="SNase_OB-fold_sf"/>
</dbReference>
<dbReference type="Proteomes" id="UP000176409">
    <property type="component" value="Unassembled WGS sequence"/>
</dbReference>
<dbReference type="InterPro" id="IPR016071">
    <property type="entry name" value="Staphylococal_nuclease_OB-fold"/>
</dbReference>
<feature type="domain" description="TNase-like" evidence="1">
    <location>
        <begin position="53"/>
        <end position="196"/>
    </location>
</feature>
<gene>
    <name evidence="2" type="ORF">A2973_01145</name>
</gene>
<dbReference type="PROSITE" id="PS01284">
    <property type="entry name" value="TNASE_2"/>
    <property type="match status" value="1"/>
</dbReference>
<dbReference type="GO" id="GO:0004518">
    <property type="term" value="F:nuclease activity"/>
    <property type="evidence" value="ECO:0007669"/>
    <property type="project" value="InterPro"/>
</dbReference>
<dbReference type="InterPro" id="IPR002071">
    <property type="entry name" value="Thermonucl_AS"/>
</dbReference>
<evidence type="ECO:0000313" key="2">
    <source>
        <dbReference type="EMBL" id="OGG30592.1"/>
    </source>
</evidence>
<dbReference type="STRING" id="1798396.A2973_01145"/>
<dbReference type="GO" id="GO:0003676">
    <property type="term" value="F:nucleic acid binding"/>
    <property type="evidence" value="ECO:0007669"/>
    <property type="project" value="InterPro"/>
</dbReference>
<evidence type="ECO:0000313" key="3">
    <source>
        <dbReference type="Proteomes" id="UP000176409"/>
    </source>
</evidence>
<protein>
    <recommendedName>
        <fullName evidence="1">TNase-like domain-containing protein</fullName>
    </recommendedName>
</protein>
<name>A0A1F6B1I9_9BACT</name>
<sequence>MAKKKDRRWSRRRLFALGVPAVLIPGFFIAMALGWNPAKLASVKNYHDIKTIFPSSGVVAQVTDGDTFELENGVGVRMIGIDAPNRGEGKWEEAREALVTLVSDKRAYLEYDRYQDDKYGRVLAWIWIDCEREPSFLPADYMHLTDNSSRGGLRENPEGCKKGTLVNWEMVRQGLASPERYKERGELKYEERIREE</sequence>
<evidence type="ECO:0000259" key="1">
    <source>
        <dbReference type="PROSITE" id="PS50830"/>
    </source>
</evidence>
<dbReference type="EMBL" id="MFJZ01000013">
    <property type="protein sequence ID" value="OGG30592.1"/>
    <property type="molecule type" value="Genomic_DNA"/>
</dbReference>
<accession>A0A1F6B1I9</accession>
<reference evidence="2 3" key="1">
    <citation type="journal article" date="2016" name="Nat. Commun.">
        <title>Thousands of microbial genomes shed light on interconnected biogeochemical processes in an aquifer system.</title>
        <authorList>
            <person name="Anantharaman K."/>
            <person name="Brown C.T."/>
            <person name="Hug L.A."/>
            <person name="Sharon I."/>
            <person name="Castelle C.J."/>
            <person name="Probst A.J."/>
            <person name="Thomas B.C."/>
            <person name="Singh A."/>
            <person name="Wilkins M.J."/>
            <person name="Karaoz U."/>
            <person name="Brodie E.L."/>
            <person name="Williams K.H."/>
            <person name="Hubbard S.S."/>
            <person name="Banfield J.F."/>
        </authorList>
    </citation>
    <scope>NUCLEOTIDE SEQUENCE [LARGE SCALE GENOMIC DNA]</scope>
</reference>